<dbReference type="AlphaFoldDB" id="A0A3N5CGF4"/>
<dbReference type="PANTHER" id="PTHR30087">
    <property type="entry name" value="INNER MEMBRANE PROTEIN"/>
    <property type="match status" value="1"/>
</dbReference>
<dbReference type="Proteomes" id="UP000277108">
    <property type="component" value="Unassembled WGS sequence"/>
</dbReference>
<dbReference type="OrthoDB" id="9797779at2"/>
<proteinExistence type="predicted"/>
<accession>A0A3N5CGF4</accession>
<evidence type="ECO:0000313" key="2">
    <source>
        <dbReference type="Proteomes" id="UP000277108"/>
    </source>
</evidence>
<comment type="caution">
    <text evidence="1">The sequence shown here is derived from an EMBL/GenBank/DDBJ whole genome shotgun (WGS) entry which is preliminary data.</text>
</comment>
<dbReference type="PANTHER" id="PTHR30087:SF1">
    <property type="entry name" value="HYPOTHETICAL CYTOSOLIC PROTEIN"/>
    <property type="match status" value="1"/>
</dbReference>
<reference evidence="1 2" key="1">
    <citation type="submission" date="2018-11" db="EMBL/GenBank/DDBJ databases">
        <title>Genomic Encyclopedia of Type Strains, Phase IV (KMG-IV): sequencing the most valuable type-strain genomes for metagenomic binning, comparative biology and taxonomic classification.</title>
        <authorList>
            <person name="Goeker M."/>
        </authorList>
    </citation>
    <scope>NUCLEOTIDE SEQUENCE [LARGE SCALE GENOMIC DNA]</scope>
    <source>
        <strain evidence="1 2">DSM 29158</strain>
    </source>
</reference>
<sequence length="151" mass="16277">MILISACLIGERVRYDGGHKLNQKFKDLVNNGVAKPVCPEILGGLPTPREPAEIIGGNGDDVWANNAKVISCSGEDVTSYFKEGALKTLDICKSEKCGLIVLKQDSPSCGSSTIYSGNFNGEKKEGFGVTTSLLRSHGIEVIDEVEFEKRL</sequence>
<dbReference type="EMBL" id="RKRK01000003">
    <property type="protein sequence ID" value="RPF56521.1"/>
    <property type="molecule type" value="Genomic_DNA"/>
</dbReference>
<keyword evidence="2" id="KW-1185">Reference proteome</keyword>
<gene>
    <name evidence="1" type="ORF">EDD62_1159</name>
</gene>
<name>A0A3N5CGF4_9BACL</name>
<protein>
    <submittedName>
        <fullName evidence="1">Uncharacterized protein YbbK (DUF523 family)</fullName>
    </submittedName>
</protein>
<organism evidence="1 2">
    <name type="scientific">Abyssicoccus albus</name>
    <dbReference type="NCBI Taxonomy" id="1817405"/>
    <lineage>
        <taxon>Bacteria</taxon>
        <taxon>Bacillati</taxon>
        <taxon>Bacillota</taxon>
        <taxon>Bacilli</taxon>
        <taxon>Bacillales</taxon>
        <taxon>Abyssicoccaceae</taxon>
    </lineage>
</organism>
<dbReference type="InterPro" id="IPR007553">
    <property type="entry name" value="2-thiour_desulf"/>
</dbReference>
<evidence type="ECO:0000313" key="1">
    <source>
        <dbReference type="EMBL" id="RPF56521.1"/>
    </source>
</evidence>
<dbReference type="RefSeq" id="WP_123807888.1">
    <property type="nucleotide sequence ID" value="NZ_RKRK01000003.1"/>
</dbReference>
<dbReference type="Pfam" id="PF04463">
    <property type="entry name" value="2-thiour_desulf"/>
    <property type="match status" value="1"/>
</dbReference>